<dbReference type="RefSeq" id="WP_145064640.1">
    <property type="nucleotide sequence ID" value="NZ_CP036296.1"/>
</dbReference>
<evidence type="ECO:0008006" key="4">
    <source>
        <dbReference type="Google" id="ProtNLM"/>
    </source>
</evidence>
<dbReference type="InterPro" id="IPR003615">
    <property type="entry name" value="HNH_nuc"/>
</dbReference>
<feature type="region of interest" description="Disordered" evidence="1">
    <location>
        <begin position="427"/>
        <end position="458"/>
    </location>
</feature>
<dbReference type="Gene3D" id="1.10.30.50">
    <property type="match status" value="1"/>
</dbReference>
<dbReference type="AlphaFoldDB" id="A0A518BIN7"/>
<feature type="region of interest" description="Disordered" evidence="1">
    <location>
        <begin position="1"/>
        <end position="22"/>
    </location>
</feature>
<gene>
    <name evidence="2" type="ORF">Pla133_19130</name>
</gene>
<name>A0A518BIN7_9BACT</name>
<evidence type="ECO:0000313" key="3">
    <source>
        <dbReference type="Proteomes" id="UP000316921"/>
    </source>
</evidence>
<keyword evidence="3" id="KW-1185">Reference proteome</keyword>
<protein>
    <recommendedName>
        <fullName evidence="4">HNH nuclease domain-containing protein</fullName>
    </recommendedName>
</protein>
<dbReference type="CDD" id="cd00085">
    <property type="entry name" value="HNHc"/>
    <property type="match status" value="1"/>
</dbReference>
<sequence length="485" mass="53949">MRSRSDTDNSAGPRPIKRRLNGAERREVLKRDGGRCFECLREARFNGESAALPVDFQIEEAHFCAWSQGGATDPENVFILCLPHHREFDCTDGRERLRFALDDVRGRPGEALPTAEYERIAIASAIHAEPRGNLRSEIWQLKARFPGGPSLLAEEAEIFLAQGKAAEAWRAARGLLRATDQDDDIELAGAFSIAAQAAQMFGDMSLAVGLTEESICYVDRAPLSLRFKTLIRTKRTTELANHLMTSGRASKAFVRMGQLDDLRDELRLIGVDGERTLVHLDAFIHLRDVARWSSYPRGLRPSASSLVSRSESVANRVEGQGALPEVRRTLNVAHTLFQLGSFGESAERLEAGALELMEIGDVWNAALTGFQAAESVLRSSVTSEVERVQRARGLIQTAIHASSRVKNDDVYWRYLLDAGRRLGILRTRSDGGTPPRSRGALLDRPYRPKSAGLRQATRQREQIRLIPRPHRHFMSDLSGLLELPG</sequence>
<evidence type="ECO:0000313" key="2">
    <source>
        <dbReference type="EMBL" id="QDU66837.1"/>
    </source>
</evidence>
<proteinExistence type="predicted"/>
<dbReference type="KEGG" id="pbap:Pla133_19130"/>
<organism evidence="2 3">
    <name type="scientific">Engelhardtia mirabilis</name>
    <dbReference type="NCBI Taxonomy" id="2528011"/>
    <lineage>
        <taxon>Bacteria</taxon>
        <taxon>Pseudomonadati</taxon>
        <taxon>Planctomycetota</taxon>
        <taxon>Planctomycetia</taxon>
        <taxon>Planctomycetia incertae sedis</taxon>
        <taxon>Engelhardtia</taxon>
    </lineage>
</organism>
<dbReference type="Proteomes" id="UP000316921">
    <property type="component" value="Chromosome"/>
</dbReference>
<dbReference type="EMBL" id="CP036287">
    <property type="protein sequence ID" value="QDU66837.1"/>
    <property type="molecule type" value="Genomic_DNA"/>
</dbReference>
<accession>A0A518BIN7</accession>
<reference evidence="2 3" key="1">
    <citation type="submission" date="2019-02" db="EMBL/GenBank/DDBJ databases">
        <title>Deep-cultivation of Planctomycetes and their phenomic and genomic characterization uncovers novel biology.</title>
        <authorList>
            <person name="Wiegand S."/>
            <person name="Jogler M."/>
            <person name="Boedeker C."/>
            <person name="Pinto D."/>
            <person name="Vollmers J."/>
            <person name="Rivas-Marin E."/>
            <person name="Kohn T."/>
            <person name="Peeters S.H."/>
            <person name="Heuer A."/>
            <person name="Rast P."/>
            <person name="Oberbeckmann S."/>
            <person name="Bunk B."/>
            <person name="Jeske O."/>
            <person name="Meyerdierks A."/>
            <person name="Storesund J.E."/>
            <person name="Kallscheuer N."/>
            <person name="Luecker S."/>
            <person name="Lage O.M."/>
            <person name="Pohl T."/>
            <person name="Merkel B.J."/>
            <person name="Hornburger P."/>
            <person name="Mueller R.-W."/>
            <person name="Bruemmer F."/>
            <person name="Labrenz M."/>
            <person name="Spormann A.M."/>
            <person name="Op den Camp H."/>
            <person name="Overmann J."/>
            <person name="Amann R."/>
            <person name="Jetten M.S.M."/>
            <person name="Mascher T."/>
            <person name="Medema M.H."/>
            <person name="Devos D.P."/>
            <person name="Kaster A.-K."/>
            <person name="Ovreas L."/>
            <person name="Rohde M."/>
            <person name="Galperin M.Y."/>
            <person name="Jogler C."/>
        </authorList>
    </citation>
    <scope>NUCLEOTIDE SEQUENCE [LARGE SCALE GENOMIC DNA]</scope>
    <source>
        <strain evidence="2 3">Pla133</strain>
    </source>
</reference>
<evidence type="ECO:0000256" key="1">
    <source>
        <dbReference type="SAM" id="MobiDB-lite"/>
    </source>
</evidence>